<sequence length="100" mass="11511">MPSTSSSVQLRPHLPNLPSSNLGLVVSTKRRKYDTSYLSFEFTSTGDEERPDAVRLLLQTKDKLVAFFQRKYNIRFQLCSKITSNVSIRLGIFSKNLKWI</sequence>
<evidence type="ECO:0000313" key="2">
    <source>
        <dbReference type="Proteomes" id="UP000887116"/>
    </source>
</evidence>
<gene>
    <name evidence="1" type="primary">ZBED5_3</name>
    <name evidence="1" type="ORF">TNCT_379041</name>
</gene>
<dbReference type="EMBL" id="BMAO01010476">
    <property type="protein sequence ID" value="GFQ67499.1"/>
    <property type="molecule type" value="Genomic_DNA"/>
</dbReference>
<comment type="caution">
    <text evidence="1">The sequence shown here is derived from an EMBL/GenBank/DDBJ whole genome shotgun (WGS) entry which is preliminary data.</text>
</comment>
<dbReference type="AlphaFoldDB" id="A0A8X6F295"/>
<name>A0A8X6F295_TRICU</name>
<dbReference type="OrthoDB" id="10439335at2759"/>
<proteinExistence type="predicted"/>
<keyword evidence="2" id="KW-1185">Reference proteome</keyword>
<evidence type="ECO:0000313" key="1">
    <source>
        <dbReference type="EMBL" id="GFQ67499.1"/>
    </source>
</evidence>
<dbReference type="Proteomes" id="UP000887116">
    <property type="component" value="Unassembled WGS sequence"/>
</dbReference>
<accession>A0A8X6F295</accession>
<protein>
    <submittedName>
        <fullName evidence="1">Zinc finger BED domain-containing protein 5</fullName>
    </submittedName>
</protein>
<organism evidence="1 2">
    <name type="scientific">Trichonephila clavata</name>
    <name type="common">Joro spider</name>
    <name type="synonym">Nephila clavata</name>
    <dbReference type="NCBI Taxonomy" id="2740835"/>
    <lineage>
        <taxon>Eukaryota</taxon>
        <taxon>Metazoa</taxon>
        <taxon>Ecdysozoa</taxon>
        <taxon>Arthropoda</taxon>
        <taxon>Chelicerata</taxon>
        <taxon>Arachnida</taxon>
        <taxon>Araneae</taxon>
        <taxon>Araneomorphae</taxon>
        <taxon>Entelegynae</taxon>
        <taxon>Araneoidea</taxon>
        <taxon>Nephilidae</taxon>
        <taxon>Trichonephila</taxon>
    </lineage>
</organism>
<reference evidence="1" key="1">
    <citation type="submission" date="2020-07" db="EMBL/GenBank/DDBJ databases">
        <title>Multicomponent nature underlies the extraordinary mechanical properties of spider dragline silk.</title>
        <authorList>
            <person name="Kono N."/>
            <person name="Nakamura H."/>
            <person name="Mori M."/>
            <person name="Yoshida Y."/>
            <person name="Ohtoshi R."/>
            <person name="Malay A.D."/>
            <person name="Moran D.A.P."/>
            <person name="Tomita M."/>
            <person name="Numata K."/>
            <person name="Arakawa K."/>
        </authorList>
    </citation>
    <scope>NUCLEOTIDE SEQUENCE</scope>
</reference>